<comment type="subcellular location">
    <subcellularLocation>
        <location evidence="1">Membrane</location>
        <topology evidence="1">Multi-pass membrane protein</topology>
    </subcellularLocation>
</comment>
<reference evidence="8 9" key="1">
    <citation type="submission" date="2016-02" db="EMBL/GenBank/DDBJ databases">
        <title>Comparative genomic and transcriptomic foundation for Pichia pastoris.</title>
        <authorList>
            <person name="Love K.R."/>
            <person name="Shah K.A."/>
            <person name="Whittaker C.A."/>
            <person name="Wu J."/>
            <person name="Bartlett M.C."/>
            <person name="Ma D."/>
            <person name="Leeson R.L."/>
            <person name="Priest M."/>
            <person name="Young S.K."/>
            <person name="Love J.C."/>
        </authorList>
    </citation>
    <scope>NUCLEOTIDE SEQUENCE [LARGE SCALE GENOMIC DNA]</scope>
    <source>
        <strain evidence="8 9">ATCC 28485</strain>
    </source>
</reference>
<dbReference type="InterPro" id="IPR010482">
    <property type="entry name" value="TECPR1-like_DysF"/>
</dbReference>
<keyword evidence="4 6" id="KW-0472">Membrane</keyword>
<organism evidence="8 9">
    <name type="scientific">Komagataella pastoris</name>
    <name type="common">Yeast</name>
    <name type="synonym">Pichia pastoris</name>
    <dbReference type="NCBI Taxonomy" id="4922"/>
    <lineage>
        <taxon>Eukaryota</taxon>
        <taxon>Fungi</taxon>
        <taxon>Dikarya</taxon>
        <taxon>Ascomycota</taxon>
        <taxon>Saccharomycotina</taxon>
        <taxon>Pichiomycetes</taxon>
        <taxon>Pichiales</taxon>
        <taxon>Pichiaceae</taxon>
        <taxon>Komagataella</taxon>
    </lineage>
</organism>
<dbReference type="EMBL" id="CP014585">
    <property type="protein sequence ID" value="ANZ76095.1"/>
    <property type="molecule type" value="Genomic_DNA"/>
</dbReference>
<feature type="region of interest" description="Disordered" evidence="5">
    <location>
        <begin position="409"/>
        <end position="430"/>
    </location>
</feature>
<evidence type="ECO:0000256" key="3">
    <source>
        <dbReference type="ARBA" id="ARBA00022989"/>
    </source>
</evidence>
<dbReference type="PANTHER" id="PTHR28304">
    <property type="entry name" value="PEROXISOMAL MEMBRANE PROTEIN PEX29"/>
    <property type="match status" value="1"/>
</dbReference>
<protein>
    <submittedName>
        <fullName evidence="8">BA75_02657T0</fullName>
    </submittedName>
</protein>
<feature type="region of interest" description="Disordered" evidence="5">
    <location>
        <begin position="1"/>
        <end position="20"/>
    </location>
</feature>
<evidence type="ECO:0000259" key="7">
    <source>
        <dbReference type="Pfam" id="PF06398"/>
    </source>
</evidence>
<evidence type="ECO:0000256" key="4">
    <source>
        <dbReference type="ARBA" id="ARBA00023136"/>
    </source>
</evidence>
<feature type="compositionally biased region" description="Low complexity" evidence="5">
    <location>
        <begin position="412"/>
        <end position="424"/>
    </location>
</feature>
<feature type="domain" description="TECPR1-like DysF" evidence="7">
    <location>
        <begin position="106"/>
        <end position="497"/>
    </location>
</feature>
<evidence type="ECO:0000256" key="6">
    <source>
        <dbReference type="SAM" id="Phobius"/>
    </source>
</evidence>
<evidence type="ECO:0000256" key="2">
    <source>
        <dbReference type="ARBA" id="ARBA00022692"/>
    </source>
</evidence>
<dbReference type="Proteomes" id="UP000094565">
    <property type="component" value="Chromosome 2"/>
</dbReference>
<feature type="transmembrane region" description="Helical" evidence="6">
    <location>
        <begin position="148"/>
        <end position="171"/>
    </location>
</feature>
<evidence type="ECO:0000256" key="5">
    <source>
        <dbReference type="SAM" id="MobiDB-lite"/>
    </source>
</evidence>
<dbReference type="Pfam" id="PF06398">
    <property type="entry name" value="Pex24p"/>
    <property type="match status" value="1"/>
</dbReference>
<dbReference type="PANTHER" id="PTHR28304:SF2">
    <property type="entry name" value="PEROXISOMAL MEMBRANE PROTEIN PEX29"/>
    <property type="match status" value="1"/>
</dbReference>
<keyword evidence="2 6" id="KW-0812">Transmembrane</keyword>
<keyword evidence="9" id="KW-1185">Reference proteome</keyword>
<dbReference type="GO" id="GO:0007031">
    <property type="term" value="P:peroxisome organization"/>
    <property type="evidence" value="ECO:0007669"/>
    <property type="project" value="TreeGrafter"/>
</dbReference>
<evidence type="ECO:0000256" key="1">
    <source>
        <dbReference type="ARBA" id="ARBA00004141"/>
    </source>
</evidence>
<proteinExistence type="predicted"/>
<dbReference type="OrthoDB" id="74314at2759"/>
<feature type="transmembrane region" description="Helical" evidence="6">
    <location>
        <begin position="230"/>
        <end position="250"/>
    </location>
</feature>
<name>A0A1B2JE26_PICPA</name>
<dbReference type="InterPro" id="IPR052816">
    <property type="entry name" value="Peroxisomal_Membrane_PEX28-32"/>
</dbReference>
<keyword evidence="3 6" id="KW-1133">Transmembrane helix</keyword>
<evidence type="ECO:0000313" key="9">
    <source>
        <dbReference type="Proteomes" id="UP000094565"/>
    </source>
</evidence>
<feature type="transmembrane region" description="Helical" evidence="6">
    <location>
        <begin position="257"/>
        <end position="278"/>
    </location>
</feature>
<evidence type="ECO:0000313" key="8">
    <source>
        <dbReference type="EMBL" id="ANZ76095.1"/>
    </source>
</evidence>
<sequence length="511" mass="58753">MVNKSLISTTHPMKDSMSTAESIQDKKWTDYATMADSSTKTMFTELFGLTSDQPKDSSSSTITSNSALMDKFVERIISMALPTAYTDETYQEQLQERLHNQQSRPPLSVNIMTKNFIQLNSRLSIPFILIDEVVCIINWKRPYYTLSVLLIASLLILKPTLLTVFPMFYILSGIMVPAYLKRHPPEKNQLLESNPIPAYGDPVKDITLPKPVPDLSREFVVNLTDLQNRMLLYVISFDFINSINLEFFYFKDDAVSNFVFLALFALATIVFTSVNIIPLDILSFTAKFTLLVGLWGLMVLLHPENLDQFLALLYSEEYRLKLQTISNKVETRLKNEFSNTVDFDQNEIREIEIFELQTLDEDTNEWKLLCYCNDPFAINSTRRDNEKSIKGCLSLQSIMPPIGWKFDMQEAPSSSVNPDSSTTSEETDISRQTNIHGWTLDLSPTGWVHQNYLQGVLSIDDDGKWCYDKRDSLSTLKKLSNCYESTGKEYRRRRWIRTCKRDFVVDSQPVT</sequence>
<gene>
    <name evidence="8" type="primary">PEX29</name>
    <name evidence="8" type="ORF">ATY40_BA7502657</name>
</gene>
<accession>A0A1B2JE26</accession>
<dbReference type="AlphaFoldDB" id="A0A1B2JE26"/>
<dbReference type="GO" id="GO:0005778">
    <property type="term" value="C:peroxisomal membrane"/>
    <property type="evidence" value="ECO:0007669"/>
    <property type="project" value="UniProtKB-ARBA"/>
</dbReference>